<evidence type="ECO:0000313" key="2">
    <source>
        <dbReference type="Proteomes" id="UP000886520"/>
    </source>
</evidence>
<dbReference type="AlphaFoldDB" id="A0A9D4ZC53"/>
<comment type="caution">
    <text evidence="1">The sequence shown here is derived from an EMBL/GenBank/DDBJ whole genome shotgun (WGS) entry which is preliminary data.</text>
</comment>
<proteinExistence type="predicted"/>
<sequence>MLSVDCGPWTHDEISVNLSIYIGYSWKGCMRACHSNYLSCENSLACSMKFLYLGRLFSGATIFSDVVPRVTYRGACRAPLLGVEIGDANIASSIGFEGGSSRFPFNKSKL</sequence>
<dbReference type="Proteomes" id="UP000886520">
    <property type="component" value="Chromosome 15"/>
</dbReference>
<dbReference type="EMBL" id="JABFUD020000015">
    <property type="protein sequence ID" value="KAI5069714.1"/>
    <property type="molecule type" value="Genomic_DNA"/>
</dbReference>
<organism evidence="1 2">
    <name type="scientific">Adiantum capillus-veneris</name>
    <name type="common">Maidenhair fern</name>
    <dbReference type="NCBI Taxonomy" id="13818"/>
    <lineage>
        <taxon>Eukaryota</taxon>
        <taxon>Viridiplantae</taxon>
        <taxon>Streptophyta</taxon>
        <taxon>Embryophyta</taxon>
        <taxon>Tracheophyta</taxon>
        <taxon>Polypodiopsida</taxon>
        <taxon>Polypodiidae</taxon>
        <taxon>Polypodiales</taxon>
        <taxon>Pteridineae</taxon>
        <taxon>Pteridaceae</taxon>
        <taxon>Vittarioideae</taxon>
        <taxon>Adiantum</taxon>
    </lineage>
</organism>
<evidence type="ECO:0000313" key="1">
    <source>
        <dbReference type="EMBL" id="KAI5069714.1"/>
    </source>
</evidence>
<protein>
    <submittedName>
        <fullName evidence="1">Uncharacterized protein</fullName>
    </submittedName>
</protein>
<gene>
    <name evidence="1" type="ORF">GOP47_0016015</name>
</gene>
<reference evidence="1" key="1">
    <citation type="submission" date="2021-01" db="EMBL/GenBank/DDBJ databases">
        <title>Adiantum capillus-veneris genome.</title>
        <authorList>
            <person name="Fang Y."/>
            <person name="Liao Q."/>
        </authorList>
    </citation>
    <scope>NUCLEOTIDE SEQUENCE</scope>
    <source>
        <strain evidence="1">H3</strain>
        <tissue evidence="1">Leaf</tissue>
    </source>
</reference>
<keyword evidence="2" id="KW-1185">Reference proteome</keyword>
<name>A0A9D4ZC53_ADICA</name>
<accession>A0A9D4ZC53</accession>